<dbReference type="EMBL" id="CP144753">
    <property type="protein sequence ID" value="WVZ92856.1"/>
    <property type="molecule type" value="Genomic_DNA"/>
</dbReference>
<keyword evidence="2" id="KW-1185">Reference proteome</keyword>
<gene>
    <name evidence="1" type="ORF">U9M48_038892</name>
</gene>
<dbReference type="AlphaFoldDB" id="A0AAQ3XAU5"/>
<dbReference type="Proteomes" id="UP001341281">
    <property type="component" value="Chromosome 09"/>
</dbReference>
<accession>A0AAQ3XAU5</accession>
<evidence type="ECO:0000313" key="2">
    <source>
        <dbReference type="Proteomes" id="UP001341281"/>
    </source>
</evidence>
<organism evidence="1 2">
    <name type="scientific">Paspalum notatum var. saurae</name>
    <dbReference type="NCBI Taxonomy" id="547442"/>
    <lineage>
        <taxon>Eukaryota</taxon>
        <taxon>Viridiplantae</taxon>
        <taxon>Streptophyta</taxon>
        <taxon>Embryophyta</taxon>
        <taxon>Tracheophyta</taxon>
        <taxon>Spermatophyta</taxon>
        <taxon>Magnoliopsida</taxon>
        <taxon>Liliopsida</taxon>
        <taxon>Poales</taxon>
        <taxon>Poaceae</taxon>
        <taxon>PACMAD clade</taxon>
        <taxon>Panicoideae</taxon>
        <taxon>Andropogonodae</taxon>
        <taxon>Paspaleae</taxon>
        <taxon>Paspalinae</taxon>
        <taxon>Paspalum</taxon>
    </lineage>
</organism>
<proteinExistence type="predicted"/>
<name>A0AAQ3XAU5_PASNO</name>
<reference evidence="1 2" key="1">
    <citation type="submission" date="2024-02" db="EMBL/GenBank/DDBJ databases">
        <title>High-quality chromosome-scale genome assembly of Pensacola bahiagrass (Paspalum notatum Flugge var. saurae).</title>
        <authorList>
            <person name="Vega J.M."/>
            <person name="Podio M."/>
            <person name="Orjuela J."/>
            <person name="Siena L.A."/>
            <person name="Pessino S.C."/>
            <person name="Combes M.C."/>
            <person name="Mariac C."/>
            <person name="Albertini E."/>
            <person name="Pupilli F."/>
            <person name="Ortiz J.P.A."/>
            <person name="Leblanc O."/>
        </authorList>
    </citation>
    <scope>NUCLEOTIDE SEQUENCE [LARGE SCALE GENOMIC DNA]</scope>
    <source>
        <strain evidence="1">R1</strain>
        <tissue evidence="1">Leaf</tissue>
    </source>
</reference>
<sequence length="95" mass="10621">MAQLLELHSTFGASDAVTPQRGAGPSNSARYTGDGHIEALFGALDLQKHRTLGIMDSINQVQDQQGVTHNLILETRATVDRMQEQNLMYYNWRGY</sequence>
<protein>
    <submittedName>
        <fullName evidence="1">Uncharacterized protein</fullName>
    </submittedName>
</protein>
<evidence type="ECO:0000313" key="1">
    <source>
        <dbReference type="EMBL" id="WVZ92856.1"/>
    </source>
</evidence>